<organism evidence="1 2">
    <name type="scientific">Fredinandcohnia salidurans</name>
    <dbReference type="NCBI Taxonomy" id="2595041"/>
    <lineage>
        <taxon>Bacteria</taxon>
        <taxon>Bacillati</taxon>
        <taxon>Bacillota</taxon>
        <taxon>Bacilli</taxon>
        <taxon>Bacillales</taxon>
        <taxon>Bacillaceae</taxon>
        <taxon>Fredinandcohnia</taxon>
    </lineage>
</organism>
<dbReference type="EMBL" id="JBHUEK010000007">
    <property type="protein sequence ID" value="MFD1777735.1"/>
    <property type="molecule type" value="Genomic_DNA"/>
</dbReference>
<evidence type="ECO:0000313" key="2">
    <source>
        <dbReference type="Proteomes" id="UP001597227"/>
    </source>
</evidence>
<protein>
    <submittedName>
        <fullName evidence="1">DUF1885 family protein</fullName>
    </submittedName>
</protein>
<gene>
    <name evidence="1" type="ORF">ACFSFW_03580</name>
</gene>
<dbReference type="Gene3D" id="1.20.5.850">
    <property type="entry name" value="Rbstp2229 protein"/>
    <property type="match status" value="1"/>
</dbReference>
<keyword evidence="2" id="KW-1185">Reference proteome</keyword>
<sequence length="142" mass="16474">MENAFIKLVPASNTHSVSLDVVKDLFSYYKEITSKTGQQLDWDYDNAAFPYHIKEMNQELNWFYLKSDHQKYNAIVVGVGQEELEGENGETIEQSYIQVTLPQVSTTGDKGKANEFCKFLAKKLEGELHLFNGRIMYFYKRK</sequence>
<dbReference type="Gene3D" id="3.30.310.120">
    <property type="entry name" value="Rbstp2229 like protein"/>
    <property type="match status" value="1"/>
</dbReference>
<comment type="caution">
    <text evidence="1">The sequence shown here is derived from an EMBL/GenBank/DDBJ whole genome shotgun (WGS) entry which is preliminary data.</text>
</comment>
<dbReference type="Proteomes" id="UP001597227">
    <property type="component" value="Unassembled WGS sequence"/>
</dbReference>
<reference evidence="2" key="1">
    <citation type="journal article" date="2019" name="Int. J. Syst. Evol. Microbiol.">
        <title>The Global Catalogue of Microorganisms (GCM) 10K type strain sequencing project: providing services to taxonomists for standard genome sequencing and annotation.</title>
        <authorList>
            <consortium name="The Broad Institute Genomics Platform"/>
            <consortium name="The Broad Institute Genome Sequencing Center for Infectious Disease"/>
            <person name="Wu L."/>
            <person name="Ma J."/>
        </authorList>
    </citation>
    <scope>NUCLEOTIDE SEQUENCE [LARGE SCALE GENOMIC DNA]</scope>
    <source>
        <strain evidence="2">CCUG 15531</strain>
    </source>
</reference>
<dbReference type="InterPro" id="IPR015062">
    <property type="entry name" value="DUF1885"/>
</dbReference>
<dbReference type="SUPFAM" id="SSF111171">
    <property type="entry name" value="Rbstp2229 protein"/>
    <property type="match status" value="1"/>
</dbReference>
<proteinExistence type="predicted"/>
<accession>A0ABW4MIN6</accession>
<dbReference type="Pfam" id="PF08968">
    <property type="entry name" value="DUF1885"/>
    <property type="match status" value="1"/>
</dbReference>
<evidence type="ECO:0000313" key="1">
    <source>
        <dbReference type="EMBL" id="MFD1777735.1"/>
    </source>
</evidence>
<dbReference type="InterPro" id="IPR036294">
    <property type="entry name" value="Rbstp2229-like_sf"/>
</dbReference>
<name>A0ABW4MIN6_9BACI</name>
<dbReference type="RefSeq" id="WP_304215844.1">
    <property type="nucleotide sequence ID" value="NZ_JBHUEK010000007.1"/>
</dbReference>